<protein>
    <recommendedName>
        <fullName evidence="2">Flavodoxin-like domain-containing protein</fullName>
    </recommendedName>
</protein>
<proteinExistence type="predicted"/>
<dbReference type="AlphaFoldDB" id="X1GX13"/>
<dbReference type="SUPFAM" id="SSF52218">
    <property type="entry name" value="Flavoproteins"/>
    <property type="match status" value="1"/>
</dbReference>
<dbReference type="EMBL" id="BARU01013498">
    <property type="protein sequence ID" value="GAH37533.1"/>
    <property type="molecule type" value="Genomic_DNA"/>
</dbReference>
<dbReference type="InterPro" id="IPR029039">
    <property type="entry name" value="Flavoprotein-like_sf"/>
</dbReference>
<evidence type="ECO:0000313" key="1">
    <source>
        <dbReference type="EMBL" id="GAH37533.1"/>
    </source>
</evidence>
<dbReference type="Gene3D" id="3.40.50.360">
    <property type="match status" value="1"/>
</dbReference>
<evidence type="ECO:0008006" key="2">
    <source>
        <dbReference type="Google" id="ProtNLM"/>
    </source>
</evidence>
<organism evidence="1">
    <name type="scientific">marine sediment metagenome</name>
    <dbReference type="NCBI Taxonomy" id="412755"/>
    <lineage>
        <taxon>unclassified sequences</taxon>
        <taxon>metagenomes</taxon>
        <taxon>ecological metagenomes</taxon>
    </lineage>
</organism>
<reference evidence="1" key="1">
    <citation type="journal article" date="2014" name="Front. Microbiol.">
        <title>High frequency of phylogenetically diverse reductive dehalogenase-homologous genes in deep subseafloor sedimentary metagenomes.</title>
        <authorList>
            <person name="Kawai M."/>
            <person name="Futagami T."/>
            <person name="Toyoda A."/>
            <person name="Takaki Y."/>
            <person name="Nishi S."/>
            <person name="Hori S."/>
            <person name="Arai W."/>
            <person name="Tsubouchi T."/>
            <person name="Morono Y."/>
            <person name="Uchiyama I."/>
            <person name="Ito T."/>
            <person name="Fujiyama A."/>
            <person name="Inagaki F."/>
            <person name="Takami H."/>
        </authorList>
    </citation>
    <scope>NUCLEOTIDE SEQUENCE</scope>
    <source>
        <strain evidence="1">Expedition CK06-06</strain>
    </source>
</reference>
<gene>
    <name evidence="1" type="ORF">S03H2_24342</name>
</gene>
<comment type="caution">
    <text evidence="1">The sequence shown here is derived from an EMBL/GenBank/DDBJ whole genome shotgun (WGS) entry which is preliminary data.</text>
</comment>
<feature type="non-terminal residue" evidence="1">
    <location>
        <position position="1"/>
    </location>
</feature>
<name>X1GX13_9ZZZZ</name>
<sequence length="72" mass="7875">DFKGRQVALFGTSGAGKGNEVKAMAELLKPKGALIKGSFYCKGGFFFLYRGHPSNEELANAREFANEMKKSK</sequence>
<accession>X1GX13</accession>